<evidence type="ECO:0000256" key="8">
    <source>
        <dbReference type="SAM" id="MobiDB-lite"/>
    </source>
</evidence>
<dbReference type="InterPro" id="IPR034294">
    <property type="entry name" value="Aquaporin_transptr"/>
</dbReference>
<feature type="transmembrane region" description="Helical" evidence="9">
    <location>
        <begin position="99"/>
        <end position="120"/>
    </location>
</feature>
<dbReference type="PRINTS" id="PR00783">
    <property type="entry name" value="MINTRINSICP"/>
</dbReference>
<keyword evidence="4 7" id="KW-0812">Transmembrane</keyword>
<keyword evidence="3 7" id="KW-0813">Transport</keyword>
<feature type="region of interest" description="Disordered" evidence="8">
    <location>
        <begin position="306"/>
        <end position="335"/>
    </location>
</feature>
<reference evidence="11" key="1">
    <citation type="submission" date="2025-08" db="UniProtKB">
        <authorList>
            <consortium name="RefSeq"/>
        </authorList>
    </citation>
    <scope>IDENTIFICATION</scope>
</reference>
<dbReference type="PANTHER" id="PTHR19139:SF38">
    <property type="entry name" value="AQUAPORIN-5"/>
    <property type="match status" value="1"/>
</dbReference>
<dbReference type="PROSITE" id="PS00221">
    <property type="entry name" value="MIP"/>
    <property type="match status" value="1"/>
</dbReference>
<protein>
    <submittedName>
        <fullName evidence="11">Aquaporin-5-like</fullName>
    </submittedName>
</protein>
<gene>
    <name evidence="11" type="primary">LOC113420153</name>
</gene>
<evidence type="ECO:0000256" key="6">
    <source>
        <dbReference type="ARBA" id="ARBA00023136"/>
    </source>
</evidence>
<evidence type="ECO:0000256" key="9">
    <source>
        <dbReference type="SAM" id="Phobius"/>
    </source>
</evidence>
<dbReference type="InterPro" id="IPR000425">
    <property type="entry name" value="MIP"/>
</dbReference>
<dbReference type="CDD" id="cd00333">
    <property type="entry name" value="MIP"/>
    <property type="match status" value="1"/>
</dbReference>
<evidence type="ECO:0000256" key="3">
    <source>
        <dbReference type="ARBA" id="ARBA00022448"/>
    </source>
</evidence>
<keyword evidence="6 9" id="KW-0472">Membrane</keyword>
<feature type="transmembrane region" description="Helical" evidence="9">
    <location>
        <begin position="186"/>
        <end position="206"/>
    </location>
</feature>
<evidence type="ECO:0000256" key="1">
    <source>
        <dbReference type="ARBA" id="ARBA00004141"/>
    </source>
</evidence>
<evidence type="ECO:0000256" key="2">
    <source>
        <dbReference type="ARBA" id="ARBA00006175"/>
    </source>
</evidence>
<dbReference type="InterPro" id="IPR022357">
    <property type="entry name" value="MIP_CS"/>
</dbReference>
<keyword evidence="5 9" id="KW-1133">Transmembrane helix</keyword>
<dbReference type="GO" id="GO:0015670">
    <property type="term" value="P:carbon dioxide transport"/>
    <property type="evidence" value="ECO:0007669"/>
    <property type="project" value="TreeGrafter"/>
</dbReference>
<comment type="similarity">
    <text evidence="2 7">Belongs to the MIP/aquaporin (TC 1.A.8) family.</text>
</comment>
<sequence length="335" mass="36958">MTDRFLFGPTYTWLNPSLSLYKCMQHGPANLLLARGAYKFHVNTHSVSTAPAMATTERQAEILTAKFAWAVLSEFVGTAIFLCIALGSSFKWPLEQPSVLQISLAFGLTVATIVQIFGHISGAHINPAVTLAYFVGNQISIVRFVFYMILQVMGALAGAGIIYAVTPGEVRSTLFVNQVPKDVTSGEAFMVEIILTFSVVMCIFSVTDKRRRENRSYAALSIGLAVTMAHLVGIYYTGCSINPARSFAPAVILGKFGPFHWIYWMGPFTGAILASVVYNYVLCPQRVSREERLAIFKGFFAPEDNLQQPSGNRADSRWNNPSGQENHPMNYTSHM</sequence>
<keyword evidence="10" id="KW-1185">Reference proteome</keyword>
<dbReference type="SUPFAM" id="SSF81338">
    <property type="entry name" value="Aquaporin-like"/>
    <property type="match status" value="1"/>
</dbReference>
<dbReference type="GeneID" id="113420153"/>
<proteinExistence type="inferred from homology"/>
<name>A0A6J1V7G2_9SAUR</name>
<dbReference type="Proteomes" id="UP000504612">
    <property type="component" value="Unplaced"/>
</dbReference>
<dbReference type="Pfam" id="PF00230">
    <property type="entry name" value="MIP"/>
    <property type="match status" value="1"/>
</dbReference>
<evidence type="ECO:0000256" key="4">
    <source>
        <dbReference type="ARBA" id="ARBA00022692"/>
    </source>
</evidence>
<evidence type="ECO:0000313" key="11">
    <source>
        <dbReference type="RefSeq" id="XP_026535744.1"/>
    </source>
</evidence>
<dbReference type="RefSeq" id="XP_026535744.1">
    <property type="nucleotide sequence ID" value="XM_026679959.1"/>
</dbReference>
<feature type="transmembrane region" description="Helical" evidence="9">
    <location>
        <begin position="141"/>
        <end position="166"/>
    </location>
</feature>
<comment type="subcellular location">
    <subcellularLocation>
        <location evidence="1">Membrane</location>
        <topology evidence="1">Multi-pass membrane protein</topology>
    </subcellularLocation>
</comment>
<dbReference type="PANTHER" id="PTHR19139">
    <property type="entry name" value="AQUAPORIN TRANSPORTER"/>
    <property type="match status" value="1"/>
</dbReference>
<feature type="transmembrane region" description="Helical" evidence="9">
    <location>
        <begin position="67"/>
        <end position="87"/>
    </location>
</feature>
<dbReference type="AlphaFoldDB" id="A0A6J1V7G2"/>
<dbReference type="NCBIfam" id="TIGR00861">
    <property type="entry name" value="MIP"/>
    <property type="match status" value="1"/>
</dbReference>
<dbReference type="InterPro" id="IPR023271">
    <property type="entry name" value="Aquaporin-like"/>
</dbReference>
<feature type="transmembrane region" description="Helical" evidence="9">
    <location>
        <begin position="218"/>
        <end position="237"/>
    </location>
</feature>
<dbReference type="Gene3D" id="1.20.1080.10">
    <property type="entry name" value="Glycerol uptake facilitator protein"/>
    <property type="match status" value="1"/>
</dbReference>
<evidence type="ECO:0000313" key="10">
    <source>
        <dbReference type="Proteomes" id="UP000504612"/>
    </source>
</evidence>
<evidence type="ECO:0000256" key="5">
    <source>
        <dbReference type="ARBA" id="ARBA00022989"/>
    </source>
</evidence>
<organism evidence="10 11">
    <name type="scientific">Notechis scutatus</name>
    <name type="common">mainland tiger snake</name>
    <dbReference type="NCBI Taxonomy" id="8663"/>
    <lineage>
        <taxon>Eukaryota</taxon>
        <taxon>Metazoa</taxon>
        <taxon>Chordata</taxon>
        <taxon>Craniata</taxon>
        <taxon>Vertebrata</taxon>
        <taxon>Euteleostomi</taxon>
        <taxon>Lepidosauria</taxon>
        <taxon>Squamata</taxon>
        <taxon>Bifurcata</taxon>
        <taxon>Unidentata</taxon>
        <taxon>Episquamata</taxon>
        <taxon>Toxicofera</taxon>
        <taxon>Serpentes</taxon>
        <taxon>Colubroidea</taxon>
        <taxon>Elapidae</taxon>
        <taxon>Hydrophiinae</taxon>
        <taxon>Notechis</taxon>
    </lineage>
</organism>
<dbReference type="GO" id="GO:0015250">
    <property type="term" value="F:water channel activity"/>
    <property type="evidence" value="ECO:0007669"/>
    <property type="project" value="TreeGrafter"/>
</dbReference>
<dbReference type="GO" id="GO:0016324">
    <property type="term" value="C:apical plasma membrane"/>
    <property type="evidence" value="ECO:0007669"/>
    <property type="project" value="TreeGrafter"/>
</dbReference>
<evidence type="ECO:0000256" key="7">
    <source>
        <dbReference type="RuleBase" id="RU000477"/>
    </source>
</evidence>
<dbReference type="KEGG" id="nss:113420153"/>
<feature type="transmembrane region" description="Helical" evidence="9">
    <location>
        <begin position="261"/>
        <end position="282"/>
    </location>
</feature>
<accession>A0A6J1V7G2</accession>